<sequence>MSKINEQSPFFGYAGSKQLTDKKLLRDVFVKGNEGRAGMTAIIIKPDRRFDGKKLFQHVLDHLPSYARPLFVRIQETMEVTGTLKQLKFRLVESGFNPSMITEAVYFLDYTGKCYVPLTNSMYNSIVSGQQKL</sequence>
<evidence type="ECO:0000313" key="3">
    <source>
        <dbReference type="EMBL" id="KPP72899.1"/>
    </source>
</evidence>
<dbReference type="GO" id="GO:0004467">
    <property type="term" value="F:long-chain fatty acid-CoA ligase activity"/>
    <property type="evidence" value="ECO:0007669"/>
    <property type="project" value="TreeGrafter"/>
</dbReference>
<dbReference type="GO" id="GO:0005886">
    <property type="term" value="C:plasma membrane"/>
    <property type="evidence" value="ECO:0007669"/>
    <property type="project" value="TreeGrafter"/>
</dbReference>
<keyword evidence="2" id="KW-0436">Ligase</keyword>
<evidence type="ECO:0000313" key="4">
    <source>
        <dbReference type="Proteomes" id="UP000034805"/>
    </source>
</evidence>
<comment type="caution">
    <text evidence="3">The sequence shown here is derived from an EMBL/GenBank/DDBJ whole genome shotgun (WGS) entry which is preliminary data.</text>
</comment>
<gene>
    <name evidence="3" type="ORF">Z043_108064</name>
</gene>
<comment type="similarity">
    <text evidence="1">Belongs to the ATP-dependent AMP-binding enzyme family.</text>
</comment>
<dbReference type="GO" id="GO:0005324">
    <property type="term" value="F:long-chain fatty acid transmembrane transporter activity"/>
    <property type="evidence" value="ECO:0007669"/>
    <property type="project" value="TreeGrafter"/>
</dbReference>
<dbReference type="EMBL" id="JARO02002345">
    <property type="protein sequence ID" value="KPP72899.1"/>
    <property type="molecule type" value="Genomic_DNA"/>
</dbReference>
<dbReference type="GO" id="GO:0044539">
    <property type="term" value="P:long-chain fatty acid import into cell"/>
    <property type="evidence" value="ECO:0007669"/>
    <property type="project" value="TreeGrafter"/>
</dbReference>
<accession>A0A0P7YXH7</accession>
<reference evidence="3 4" key="1">
    <citation type="submission" date="2015-08" db="EMBL/GenBank/DDBJ databases">
        <title>The genome of the Asian arowana (Scleropages formosus).</title>
        <authorList>
            <person name="Tan M.H."/>
            <person name="Gan H.M."/>
            <person name="Croft L.J."/>
            <person name="Austin C.M."/>
        </authorList>
    </citation>
    <scope>NUCLEOTIDE SEQUENCE [LARGE SCALE GENOMIC DNA]</scope>
    <source>
        <strain evidence="3">Aro1</strain>
    </source>
</reference>
<evidence type="ECO:0008006" key="5">
    <source>
        <dbReference type="Google" id="ProtNLM"/>
    </source>
</evidence>
<name>A0A0P7YXH7_SCLFO</name>
<dbReference type="Proteomes" id="UP000034805">
    <property type="component" value="Unassembled WGS sequence"/>
</dbReference>
<proteinExistence type="inferred from homology"/>
<organism evidence="3 4">
    <name type="scientific">Scleropages formosus</name>
    <name type="common">Asian bonytongue</name>
    <name type="synonym">Osteoglossum formosum</name>
    <dbReference type="NCBI Taxonomy" id="113540"/>
    <lineage>
        <taxon>Eukaryota</taxon>
        <taxon>Metazoa</taxon>
        <taxon>Chordata</taxon>
        <taxon>Craniata</taxon>
        <taxon>Vertebrata</taxon>
        <taxon>Euteleostomi</taxon>
        <taxon>Actinopterygii</taxon>
        <taxon>Neopterygii</taxon>
        <taxon>Teleostei</taxon>
        <taxon>Osteoglossocephala</taxon>
        <taxon>Osteoglossomorpha</taxon>
        <taxon>Osteoglossiformes</taxon>
        <taxon>Osteoglossidae</taxon>
        <taxon>Scleropages</taxon>
    </lineage>
</organism>
<dbReference type="PANTHER" id="PTHR43107:SF10">
    <property type="entry name" value="LONG-CHAIN FATTY ACID TRANSPORT PROTEIN 6"/>
    <property type="match status" value="1"/>
</dbReference>
<evidence type="ECO:0000256" key="2">
    <source>
        <dbReference type="ARBA" id="ARBA00022598"/>
    </source>
</evidence>
<dbReference type="AlphaFoldDB" id="A0A0P7YXH7"/>
<dbReference type="SUPFAM" id="SSF56801">
    <property type="entry name" value="Acetyl-CoA synthetase-like"/>
    <property type="match status" value="1"/>
</dbReference>
<dbReference type="GO" id="GO:0005789">
    <property type="term" value="C:endoplasmic reticulum membrane"/>
    <property type="evidence" value="ECO:0007669"/>
    <property type="project" value="TreeGrafter"/>
</dbReference>
<dbReference type="PANTHER" id="PTHR43107">
    <property type="entry name" value="LONG-CHAIN FATTY ACID TRANSPORT PROTEIN"/>
    <property type="match status" value="1"/>
</dbReference>
<protein>
    <recommendedName>
        <fullName evidence="5">AMP-binding enzyme C-terminal domain-containing protein</fullName>
    </recommendedName>
</protein>
<evidence type="ECO:0000256" key="1">
    <source>
        <dbReference type="ARBA" id="ARBA00006432"/>
    </source>
</evidence>